<keyword evidence="9" id="KW-0326">Glycosidase</keyword>
<dbReference type="Gene3D" id="2.60.40.10">
    <property type="entry name" value="Immunoglobulins"/>
    <property type="match status" value="1"/>
</dbReference>
<dbReference type="InterPro" id="IPR008902">
    <property type="entry name" value="Rhamnosid_concanavalin"/>
</dbReference>
<feature type="domain" description="Alpha-L-rhamnosidase C-terminal" evidence="8">
    <location>
        <begin position="769"/>
        <end position="836"/>
    </location>
</feature>
<dbReference type="InterPro" id="IPR012341">
    <property type="entry name" value="6hp_glycosidase-like_sf"/>
</dbReference>
<evidence type="ECO:0000313" key="9">
    <source>
        <dbReference type="EMBL" id="MBE1457530.1"/>
    </source>
</evidence>
<accession>A0ABR9HFF6</accession>
<reference evidence="9 10" key="1">
    <citation type="submission" date="2020-10" db="EMBL/GenBank/DDBJ databases">
        <title>Sequencing the genomes of 1000 actinobacteria strains.</title>
        <authorList>
            <person name="Klenk H.-P."/>
        </authorList>
    </citation>
    <scope>NUCLEOTIDE SEQUENCE [LARGE SCALE GENOMIC DNA]</scope>
    <source>
        <strain evidence="9 10">DSM 45157</strain>
    </source>
</reference>
<keyword evidence="3 9" id="KW-0378">Hydrolase</keyword>
<keyword evidence="10" id="KW-1185">Reference proteome</keyword>
<evidence type="ECO:0000256" key="2">
    <source>
        <dbReference type="ARBA" id="ARBA00012652"/>
    </source>
</evidence>
<dbReference type="SUPFAM" id="SSF48208">
    <property type="entry name" value="Six-hairpin glycosidases"/>
    <property type="match status" value="1"/>
</dbReference>
<evidence type="ECO:0000259" key="6">
    <source>
        <dbReference type="Pfam" id="PF08531"/>
    </source>
</evidence>
<feature type="domain" description="Bacterial alpha-L-rhamnosidase N-terminal" evidence="6">
    <location>
        <begin position="136"/>
        <end position="305"/>
    </location>
</feature>
<dbReference type="PANTHER" id="PTHR33307">
    <property type="entry name" value="ALPHA-RHAMNOSIDASE (EUROFUNG)"/>
    <property type="match status" value="1"/>
</dbReference>
<dbReference type="Gene3D" id="2.60.120.260">
    <property type="entry name" value="Galactose-binding domain-like"/>
    <property type="match status" value="2"/>
</dbReference>
<dbReference type="InterPro" id="IPR035398">
    <property type="entry name" value="Bac_rhamnosid_C"/>
</dbReference>
<evidence type="ECO:0000259" key="7">
    <source>
        <dbReference type="Pfam" id="PF17389"/>
    </source>
</evidence>
<protein>
    <recommendedName>
        <fullName evidence="2">alpha-L-rhamnosidase</fullName>
        <ecNumber evidence="2">3.2.1.40</ecNumber>
    </recommendedName>
</protein>
<evidence type="ECO:0000259" key="5">
    <source>
        <dbReference type="Pfam" id="PF05592"/>
    </source>
</evidence>
<dbReference type="Gene3D" id="2.60.420.10">
    <property type="entry name" value="Maltose phosphorylase, domain 3"/>
    <property type="match status" value="1"/>
</dbReference>
<dbReference type="EMBL" id="JADBDY010000001">
    <property type="protein sequence ID" value="MBE1457530.1"/>
    <property type="molecule type" value="Genomic_DNA"/>
</dbReference>
<dbReference type="RefSeq" id="WP_229826208.1">
    <property type="nucleotide sequence ID" value="NZ_BMXJ01000004.1"/>
</dbReference>
<dbReference type="Pfam" id="PF25788">
    <property type="entry name" value="Ig_Rha78A_N"/>
    <property type="match status" value="1"/>
</dbReference>
<dbReference type="InterPro" id="IPR035396">
    <property type="entry name" value="Bac_rhamnosid6H"/>
</dbReference>
<name>A0ABR9HFF6_9ACTN</name>
<evidence type="ECO:0000313" key="10">
    <source>
        <dbReference type="Proteomes" id="UP000598217"/>
    </source>
</evidence>
<evidence type="ECO:0000259" key="8">
    <source>
        <dbReference type="Pfam" id="PF17390"/>
    </source>
</evidence>
<dbReference type="InterPro" id="IPR013783">
    <property type="entry name" value="Ig-like_fold"/>
</dbReference>
<feature type="region of interest" description="Disordered" evidence="4">
    <location>
        <begin position="267"/>
        <end position="301"/>
    </location>
</feature>
<dbReference type="Pfam" id="PF08531">
    <property type="entry name" value="Bac_rhamnosid_N"/>
    <property type="match status" value="1"/>
</dbReference>
<dbReference type="Gene3D" id="1.50.10.10">
    <property type="match status" value="1"/>
</dbReference>
<proteinExistence type="predicted"/>
<organism evidence="9 10">
    <name type="scientific">Nocardiopsis terrae</name>
    <dbReference type="NCBI Taxonomy" id="372655"/>
    <lineage>
        <taxon>Bacteria</taxon>
        <taxon>Bacillati</taxon>
        <taxon>Actinomycetota</taxon>
        <taxon>Actinomycetes</taxon>
        <taxon>Streptosporangiales</taxon>
        <taxon>Nocardiopsidaceae</taxon>
        <taxon>Nocardiopsis</taxon>
    </lineage>
</organism>
<dbReference type="Pfam" id="PF17389">
    <property type="entry name" value="Bac_rhamnosid6H"/>
    <property type="match status" value="1"/>
</dbReference>
<evidence type="ECO:0000256" key="4">
    <source>
        <dbReference type="SAM" id="MobiDB-lite"/>
    </source>
</evidence>
<dbReference type="EC" id="3.2.1.40" evidence="2"/>
<dbReference type="InterPro" id="IPR016007">
    <property type="entry name" value="Alpha_rhamnosid"/>
</dbReference>
<feature type="domain" description="Alpha-L-rhamnosidase six-hairpin glycosidase" evidence="7">
    <location>
        <begin position="419"/>
        <end position="767"/>
    </location>
</feature>
<dbReference type="GO" id="GO:0030596">
    <property type="term" value="F:alpha-L-rhamnosidase activity"/>
    <property type="evidence" value="ECO:0007669"/>
    <property type="project" value="UniProtKB-EC"/>
</dbReference>
<dbReference type="InterPro" id="IPR013737">
    <property type="entry name" value="Bac_rhamnosid_N"/>
</dbReference>
<dbReference type="Pfam" id="PF05592">
    <property type="entry name" value="Bac_rhamnosid"/>
    <property type="match status" value="1"/>
</dbReference>
<feature type="domain" description="Alpha-L-rhamnosidase concanavalin-like" evidence="5">
    <location>
        <begin position="316"/>
        <end position="414"/>
    </location>
</feature>
<dbReference type="PIRSF" id="PIRSF010631">
    <property type="entry name" value="A-rhamnsds"/>
    <property type="match status" value="1"/>
</dbReference>
<dbReference type="InterPro" id="IPR008928">
    <property type="entry name" value="6-hairpin_glycosidase_sf"/>
</dbReference>
<evidence type="ECO:0000256" key="1">
    <source>
        <dbReference type="ARBA" id="ARBA00001445"/>
    </source>
</evidence>
<dbReference type="PANTHER" id="PTHR33307:SF6">
    <property type="entry name" value="ALPHA-RHAMNOSIDASE (EUROFUNG)-RELATED"/>
    <property type="match status" value="1"/>
</dbReference>
<comment type="caution">
    <text evidence="9">The sequence shown here is derived from an EMBL/GenBank/DDBJ whole genome shotgun (WGS) entry which is preliminary data.</text>
</comment>
<gene>
    <name evidence="9" type="ORF">H4W79_001744</name>
</gene>
<dbReference type="Proteomes" id="UP000598217">
    <property type="component" value="Unassembled WGS sequence"/>
</dbReference>
<sequence>MTDARITELRAEHCRGGAAVAVAEPRLSWEVGGGAADWRQSAAELCCDGRLVKLDGPDSVLVDWPFAPLAPGRRCEVQVRAADSEGVWTPWSRPLPVEAAFLGRGRWRAEPIALAAPDRPAQPVLLRRSFTVRGPLRRARLLWTALGVAEMEVNGSAADDTVLSPGWTDYRRRLVHETADVTDLLVPGENVVGARLAGGWYTEEYGFFGQVSRHYGEQPSLMAQLVLEYEDGTSEEVRTDGRWLARGDGPLVSSGIYAGEHHDARRELPGWSRPGATARGWSPAVPTGEEVPEPEPRSAPPVRRIETLPVREVATSPSGALLLDFGQNLVGRLRIRVRGPRGTTVTLRHAEVLEDGELALRPLRRAAATDVYVLSGEGEEEWEPRFTFHGFRYARVEGWPGEFDPADVSAVVVHTDMARTGWFDCSDPLLNRLHENVVWSMRGNFLAIPTDCPQRDERLGWTGDIQVFAPTACFLYDSSAFLASWLRELALAQERAGGVVPFVVPPVTSGLGDGAAAAWGDAATVVPWVLHERYGDTGVLRAQYPSMRDWANVLLAESGGTGLWEGTLQFGDWLDPSAPADRPGQARTDSDIVASAHLFRSLDIVARCAHLLDHTEDARRFADAAEHAREAFVRTYVSAAGRMVSDAQTAYAMALRFGLVTDGQLRRRLARRLAELVRRDGYRISTGFVGTPIVTDALTDHGYVETAGRLLTQTENPSWLYPVTMGATTVWERWDSLLEDGTLNPGEMTSFNHYALGAVADWMHRVVAGLAPDEPGYRRIRVAPRPLPGLEHASARHLTPYGPAGVRWRRRGEEVVVRASVPPNTEARVELPGREAFSVGSGEHEWVFHQPAPEPRSGPLQLDSSTAEVIDDPRAYATVIEAIAEHSPQMAREVGRNTVWGERRTLRQALMFLPPQVAVDVERALAALARG</sequence>
<dbReference type="Pfam" id="PF17390">
    <property type="entry name" value="Bac_rhamnosid_C"/>
    <property type="match status" value="1"/>
</dbReference>
<comment type="catalytic activity">
    <reaction evidence="1">
        <text>Hydrolysis of terminal non-reducing alpha-L-rhamnose residues in alpha-L-rhamnosides.</text>
        <dbReference type="EC" id="3.2.1.40"/>
    </reaction>
</comment>
<evidence type="ECO:0000256" key="3">
    <source>
        <dbReference type="ARBA" id="ARBA00022801"/>
    </source>
</evidence>